<dbReference type="EMBL" id="MT142013">
    <property type="protein sequence ID" value="QJA73251.1"/>
    <property type="molecule type" value="Genomic_DNA"/>
</dbReference>
<sequence length="67" mass="7701">MKKSDKVLLKDLIIPKGTVFTQAPDKIEHYGDGHFEAVFGLSKDSYGTIYYNIDNENELSDWFTDLK</sequence>
<proteinExistence type="predicted"/>
<organism evidence="1">
    <name type="scientific">viral metagenome</name>
    <dbReference type="NCBI Taxonomy" id="1070528"/>
    <lineage>
        <taxon>unclassified sequences</taxon>
        <taxon>metagenomes</taxon>
        <taxon>organismal metagenomes</taxon>
    </lineage>
</organism>
<protein>
    <submittedName>
        <fullName evidence="1">Uncharacterized protein</fullName>
    </submittedName>
</protein>
<evidence type="ECO:0000313" key="2">
    <source>
        <dbReference type="EMBL" id="QJA87753.1"/>
    </source>
</evidence>
<accession>A0A6M3JVB7</accession>
<evidence type="ECO:0000313" key="1">
    <source>
        <dbReference type="EMBL" id="QJA73251.1"/>
    </source>
</evidence>
<dbReference type="EMBL" id="MT142730">
    <property type="protein sequence ID" value="QJA87753.1"/>
    <property type="molecule type" value="Genomic_DNA"/>
</dbReference>
<gene>
    <name evidence="1" type="ORF">MM415A02422_0008</name>
    <name evidence="2" type="ORF">MM415B02898_0010</name>
</gene>
<reference evidence="1" key="1">
    <citation type="submission" date="2020-03" db="EMBL/GenBank/DDBJ databases">
        <title>The deep terrestrial virosphere.</title>
        <authorList>
            <person name="Holmfeldt K."/>
            <person name="Nilsson E."/>
            <person name="Simone D."/>
            <person name="Lopez-Fernandez M."/>
            <person name="Wu X."/>
            <person name="de Brujin I."/>
            <person name="Lundin D."/>
            <person name="Andersson A."/>
            <person name="Bertilsson S."/>
            <person name="Dopson M."/>
        </authorList>
    </citation>
    <scope>NUCLEOTIDE SEQUENCE</scope>
    <source>
        <strain evidence="1">MM415A02422</strain>
        <strain evidence="2">MM415B02898</strain>
    </source>
</reference>
<name>A0A6M3JVB7_9ZZZZ</name>
<dbReference type="AlphaFoldDB" id="A0A6M3JVB7"/>